<gene>
    <name evidence="1" type="ORF">vir215_00068</name>
</gene>
<dbReference type="RefSeq" id="YP_011108923.1">
    <property type="nucleotide sequence ID" value="NC_092586.1"/>
</dbReference>
<reference evidence="1 2" key="1">
    <citation type="journal article" date="2023" name="Nat. Microbiol.">
        <title>A compendium of viruses from methanogenic archaea reveals their diversity and adaptations to the gut environment.</title>
        <authorList>
            <person name="Medvedeva S."/>
            <person name="Borrel G."/>
            <person name="Krupovic M."/>
            <person name="Gribaldo S."/>
        </authorList>
    </citation>
    <scope>NUCLEOTIDE SEQUENCE [LARGE SCALE GENOMIC DNA]</scope>
</reference>
<organism evidence="1 2">
    <name type="scientific">Caudoviricetes sp. vir215</name>
    <dbReference type="NCBI Taxonomy" id="3068354"/>
    <lineage>
        <taxon>Viruses</taxon>
        <taxon>Duplodnaviria</taxon>
        <taxon>Heunggongvirae</taxon>
        <taxon>Uroviricota</taxon>
        <taxon>Caudoviricetes</taxon>
    </lineage>
</organism>
<dbReference type="Proteomes" id="UP001302265">
    <property type="component" value="Segment"/>
</dbReference>
<name>A0AA86YF60_9CAUD</name>
<dbReference type="GeneID" id="98835806"/>
<protein>
    <submittedName>
        <fullName evidence="1">Uncharacterized protein</fullName>
    </submittedName>
</protein>
<keyword evidence="2" id="KW-1185">Reference proteome</keyword>
<sequence>MNAQEIRNIIAEYEADHSLSGFWGIRGLCPDEEYEVGDTPRESYDWDLEWDCSTRSTTGETIGGTCAVCIADTEDIKSIERAMEGAGLYAGPGGRFALIHGDSMRCGSDPDEIILSGCGPFESCEVAAVWEVE</sequence>
<proteinExistence type="predicted"/>
<evidence type="ECO:0000313" key="2">
    <source>
        <dbReference type="Proteomes" id="UP001302265"/>
    </source>
</evidence>
<accession>A0AA86YF60</accession>
<dbReference type="EMBL" id="BK063676">
    <property type="protein sequence ID" value="DBA35370.1"/>
    <property type="molecule type" value="Genomic_DNA"/>
</dbReference>
<evidence type="ECO:0000313" key="1">
    <source>
        <dbReference type="EMBL" id="DBA35370.1"/>
    </source>
</evidence>